<evidence type="ECO:0000313" key="2">
    <source>
        <dbReference type="Proteomes" id="UP001138500"/>
    </source>
</evidence>
<keyword evidence="2" id="KW-1185">Reference proteome</keyword>
<sequence length="60" mass="6327">MAQPYTGLRCIDCSAVAFNATTAPEIFFLCSHTPSSRRVANVFVLSANAATDSAIVHPNA</sequence>
<gene>
    <name evidence="1" type="ORF">Tdes44962_MAKER05840</name>
</gene>
<organism evidence="1 2">
    <name type="scientific">Teratosphaeria destructans</name>
    <dbReference type="NCBI Taxonomy" id="418781"/>
    <lineage>
        <taxon>Eukaryota</taxon>
        <taxon>Fungi</taxon>
        <taxon>Dikarya</taxon>
        <taxon>Ascomycota</taxon>
        <taxon>Pezizomycotina</taxon>
        <taxon>Dothideomycetes</taxon>
        <taxon>Dothideomycetidae</taxon>
        <taxon>Mycosphaerellales</taxon>
        <taxon>Teratosphaeriaceae</taxon>
        <taxon>Teratosphaeria</taxon>
    </lineage>
</organism>
<proteinExistence type="predicted"/>
<accession>A0A9W7SIT5</accession>
<dbReference type="Proteomes" id="UP001138500">
    <property type="component" value="Unassembled WGS sequence"/>
</dbReference>
<reference evidence="1 2" key="1">
    <citation type="journal article" date="2018" name="IMA Fungus">
        <title>IMA Genome-F 10: Nine draft genome sequences of Claviceps purpurea s.lat., including C. arundinis, C. humidiphila, and C. cf. spartinae, pseudomolecules for the pitch canker pathogen Fusarium circinatum, draft genome of Davidsoniella eucalypti, Grosmannia galeiformis, Quambalaria eucalypti, and Teratosphaeria destructans.</title>
        <authorList>
            <person name="Wingfield B.D."/>
            <person name="Liu M."/>
            <person name="Nguyen H.D."/>
            <person name="Lane F.A."/>
            <person name="Morgan S.W."/>
            <person name="De Vos L."/>
            <person name="Wilken P.M."/>
            <person name="Duong T.A."/>
            <person name="Aylward J."/>
            <person name="Coetzee M.P."/>
            <person name="Dadej K."/>
            <person name="De Beer Z.W."/>
            <person name="Findlay W."/>
            <person name="Havenga M."/>
            <person name="Kolarik M."/>
            <person name="Menzies J.G."/>
            <person name="Naidoo K."/>
            <person name="Pochopski O."/>
            <person name="Shoukouhi P."/>
            <person name="Santana Q.C."/>
            <person name="Seifert K.A."/>
            <person name="Soal N."/>
            <person name="Steenkamp E.T."/>
            <person name="Tatham C.T."/>
            <person name="van der Nest M.A."/>
            <person name="Wingfield M.J."/>
        </authorList>
    </citation>
    <scope>NUCLEOTIDE SEQUENCE [LARGE SCALE GENOMIC DNA]</scope>
    <source>
        <strain evidence="1">CMW44962</strain>
    </source>
</reference>
<reference evidence="1 2" key="2">
    <citation type="journal article" date="2021" name="Curr. Genet.">
        <title>Genetic response to nitrogen starvation in the aggressive Eucalyptus foliar pathogen Teratosphaeria destructans.</title>
        <authorList>
            <person name="Havenga M."/>
            <person name="Wingfield B.D."/>
            <person name="Wingfield M.J."/>
            <person name="Dreyer L.L."/>
            <person name="Roets F."/>
            <person name="Aylward J."/>
        </authorList>
    </citation>
    <scope>NUCLEOTIDE SEQUENCE [LARGE SCALE GENOMIC DNA]</scope>
    <source>
        <strain evidence="1">CMW44962</strain>
    </source>
</reference>
<protein>
    <submittedName>
        <fullName evidence="1">Uncharacterized protein</fullName>
    </submittedName>
</protein>
<evidence type="ECO:0000313" key="1">
    <source>
        <dbReference type="EMBL" id="KAH9811693.1"/>
    </source>
</evidence>
<name>A0A9W7SIT5_9PEZI</name>
<comment type="caution">
    <text evidence="1">The sequence shown here is derived from an EMBL/GenBank/DDBJ whole genome shotgun (WGS) entry which is preliminary data.</text>
</comment>
<dbReference type="EMBL" id="RIBY02002478">
    <property type="protein sequence ID" value="KAH9811693.1"/>
    <property type="molecule type" value="Genomic_DNA"/>
</dbReference>
<dbReference type="AlphaFoldDB" id="A0A9W7SIT5"/>